<accession>A0A6P3UWY4</accession>
<evidence type="ECO:0000256" key="1">
    <source>
        <dbReference type="ARBA" id="ARBA00023125"/>
    </source>
</evidence>
<feature type="compositionally biased region" description="Low complexity" evidence="2">
    <location>
        <begin position="21"/>
        <end position="36"/>
    </location>
</feature>
<feature type="region of interest" description="Disordered" evidence="2">
    <location>
        <begin position="295"/>
        <end position="404"/>
    </location>
</feature>
<gene>
    <name evidence="5" type="primary">LOC100750080</name>
</gene>
<feature type="compositionally biased region" description="Low complexity" evidence="2">
    <location>
        <begin position="168"/>
        <end position="178"/>
    </location>
</feature>
<sequence length="956" mass="104229">MAHGVSEVLGEGNTAVKMVHQKQQQQQSVHQHQQQQNARKSVGVMGSRRIFAPAFKLKVLDSYRNDIDCRGNQRATARKYGIHRRQIQKWLQCEDNLRNSCAETGNTSGGVVSTTAISPVGVSKPDGTVTEATGPAVTPAAPALNLSLARLHGDELATQQGPPPLLSHPPHGGSPSSPQYASQSGTATAPVLPVRLGYQEYSGSNSEQHHSCRETEDRVQVTVDVHGYSETRADQESTYYVLNSDGQREHENSIDGRNEAKVYQTLTAYRVPVHQEHHRYGGNEASNEIAIATSSLHRHRSSTPSATHHHHHRSQQNYGDVDSSSSMDGKSSSPPSYGSLLAPSMIKTERASPDSAATPGPCESTSSPGVSRIPLSPISYPANGTGSNSSSSSTTSVHLDSPRASASPCLHVHVHEHAHAHASPTLDSEKPIPSLHHRSAQQQHQRESRETTTTAVRIHAEKETENIAEEPEIGRAMVKEEIQLEEDVAAPIVEEGREAVVASSYVDYQRPPAATSTLVDSCPISPVHDREGYSLPSSPQEPVSSGRSSTSCSDSEMDPLDCSSGGHNSSNDLARRRSFSLRFKLDVLDAFHRDVGVAGNQRATARKFGINRRQVQKWLGQETELRGEIALRGNSRQRLGPIQDAASGDSPVDLRTSNYVSSLSQDRIEIEFERSPPPLYCCDVGSSSSHHFPYYQHPAAVDVSSENEPVVSCNLACCMDGHVVTPVASCYQETSLRGSCYSNSHTRLYCYSPREYSSEIASAPEHSEELSPAFKRQHCTLSCCYETLPSPKRLCLEAEDPIRTNSCHEVPPQETPLCLVKPKRLVVASPSRTEPVSSTVPTPPASTAPPPPGPTLKKDAILFKPYLDNPVTKPIKEHAIQRGLSPVSSQSIIVNNNNNNNNCQSICNLNEGRGHDYALELSLRLPVSWRAHPSPYTEFPQVRSAFVRYPASPHYT</sequence>
<organism evidence="4 5">
    <name type="scientific">Bombus impatiens</name>
    <name type="common">Bumblebee</name>
    <dbReference type="NCBI Taxonomy" id="132113"/>
    <lineage>
        <taxon>Eukaryota</taxon>
        <taxon>Metazoa</taxon>
        <taxon>Ecdysozoa</taxon>
        <taxon>Arthropoda</taxon>
        <taxon>Hexapoda</taxon>
        <taxon>Insecta</taxon>
        <taxon>Pterygota</taxon>
        <taxon>Neoptera</taxon>
        <taxon>Endopterygota</taxon>
        <taxon>Hymenoptera</taxon>
        <taxon>Apocrita</taxon>
        <taxon>Aculeata</taxon>
        <taxon>Apoidea</taxon>
        <taxon>Anthophila</taxon>
        <taxon>Apidae</taxon>
        <taxon>Bombus</taxon>
        <taxon>Pyrobombus</taxon>
    </lineage>
</organism>
<reference evidence="5" key="1">
    <citation type="submission" date="2025-08" db="UniProtKB">
        <authorList>
            <consortium name="RefSeq"/>
        </authorList>
    </citation>
    <scope>IDENTIFICATION</scope>
</reference>
<feature type="region of interest" description="Disordered" evidence="2">
    <location>
        <begin position="417"/>
        <end position="454"/>
    </location>
</feature>
<evidence type="ECO:0000259" key="3">
    <source>
        <dbReference type="Pfam" id="PF09607"/>
    </source>
</evidence>
<feature type="domain" description="Brinker DNA-binding" evidence="3">
    <location>
        <begin position="46"/>
        <end position="102"/>
    </location>
</feature>
<keyword evidence="4" id="KW-1185">Reference proteome</keyword>
<dbReference type="Gene3D" id="1.10.10.60">
    <property type="entry name" value="Homeodomain-like"/>
    <property type="match status" value="2"/>
</dbReference>
<dbReference type="KEGG" id="bim:100750080"/>
<dbReference type="GeneID" id="100750080"/>
<evidence type="ECO:0000256" key="2">
    <source>
        <dbReference type="SAM" id="MobiDB-lite"/>
    </source>
</evidence>
<dbReference type="InterPro" id="IPR018586">
    <property type="entry name" value="Brinker_DNA-bd"/>
</dbReference>
<keyword evidence="1" id="KW-0238">DNA-binding</keyword>
<evidence type="ECO:0000313" key="4">
    <source>
        <dbReference type="Proteomes" id="UP000515180"/>
    </source>
</evidence>
<evidence type="ECO:0000313" key="5">
    <source>
        <dbReference type="RefSeq" id="XP_012243046.1"/>
    </source>
</evidence>
<feature type="region of interest" description="Disordered" evidence="2">
    <location>
        <begin position="515"/>
        <end position="571"/>
    </location>
</feature>
<feature type="compositionally biased region" description="Basic residues" evidence="2">
    <location>
        <begin position="296"/>
        <end position="314"/>
    </location>
</feature>
<feature type="region of interest" description="Disordered" evidence="2">
    <location>
        <begin position="829"/>
        <end position="854"/>
    </location>
</feature>
<feature type="region of interest" description="Disordered" evidence="2">
    <location>
        <begin position="156"/>
        <end position="187"/>
    </location>
</feature>
<name>A0A6P3UWY4_BOMIM</name>
<feature type="compositionally biased region" description="Low complexity" evidence="2">
    <location>
        <begin position="829"/>
        <end position="840"/>
    </location>
</feature>
<feature type="compositionally biased region" description="Low complexity" evidence="2">
    <location>
        <begin position="322"/>
        <end position="336"/>
    </location>
</feature>
<dbReference type="GO" id="GO:0003677">
    <property type="term" value="F:DNA binding"/>
    <property type="evidence" value="ECO:0007669"/>
    <property type="project" value="UniProtKB-KW"/>
</dbReference>
<proteinExistence type="predicted"/>
<dbReference type="PANTHER" id="PTHR33215:SF13">
    <property type="entry name" value="PROTEIN DISTAL ANTENNA"/>
    <property type="match status" value="1"/>
</dbReference>
<feature type="compositionally biased region" description="Pro residues" evidence="2">
    <location>
        <begin position="841"/>
        <end position="854"/>
    </location>
</feature>
<feature type="domain" description="Brinker DNA-binding" evidence="3">
    <location>
        <begin position="576"/>
        <end position="630"/>
    </location>
</feature>
<feature type="region of interest" description="Disordered" evidence="2">
    <location>
        <begin position="18"/>
        <end position="42"/>
    </location>
</feature>
<dbReference type="PANTHER" id="PTHR33215">
    <property type="entry name" value="PROTEIN DISTAL ANTENNA"/>
    <property type="match status" value="1"/>
</dbReference>
<dbReference type="Proteomes" id="UP000515180">
    <property type="component" value="Unplaced"/>
</dbReference>
<dbReference type="AlphaFoldDB" id="A0A6P3UWY4"/>
<feature type="compositionally biased region" description="Low complexity" evidence="2">
    <location>
        <begin position="544"/>
        <end position="554"/>
    </location>
</feature>
<feature type="compositionally biased region" description="Low complexity" evidence="2">
    <location>
        <begin position="383"/>
        <end position="396"/>
    </location>
</feature>
<dbReference type="OrthoDB" id="7764420at2759"/>
<protein>
    <submittedName>
        <fullName evidence="5">Uncharacterized protein LOC100750080</fullName>
    </submittedName>
</protein>
<dbReference type="Pfam" id="PF09607">
    <property type="entry name" value="BrkDBD"/>
    <property type="match status" value="2"/>
</dbReference>
<dbReference type="RefSeq" id="XP_012243046.1">
    <property type="nucleotide sequence ID" value="XM_012387623.2"/>
</dbReference>
<dbReference type="InterPro" id="IPR051839">
    <property type="entry name" value="RD_transcriptional_regulator"/>
</dbReference>